<dbReference type="RefSeq" id="XP_007700038.1">
    <property type="nucleotide sequence ID" value="XM_007701848.1"/>
</dbReference>
<dbReference type="EMBL" id="KB445643">
    <property type="protein sequence ID" value="EMD64171.1"/>
    <property type="molecule type" value="Genomic_DNA"/>
</dbReference>
<reference evidence="1 2" key="1">
    <citation type="journal article" date="2012" name="PLoS Pathog.">
        <title>Diverse lifestyles and strategies of plant pathogenesis encoded in the genomes of eighteen Dothideomycetes fungi.</title>
        <authorList>
            <person name="Ohm R.A."/>
            <person name="Feau N."/>
            <person name="Henrissat B."/>
            <person name="Schoch C.L."/>
            <person name="Horwitz B.A."/>
            <person name="Barry K.W."/>
            <person name="Condon B.J."/>
            <person name="Copeland A.C."/>
            <person name="Dhillon B."/>
            <person name="Glaser F."/>
            <person name="Hesse C.N."/>
            <person name="Kosti I."/>
            <person name="LaButti K."/>
            <person name="Lindquist E.A."/>
            <person name="Lucas S."/>
            <person name="Salamov A.A."/>
            <person name="Bradshaw R.E."/>
            <person name="Ciuffetti L."/>
            <person name="Hamelin R.C."/>
            <person name="Kema G.H.J."/>
            <person name="Lawrence C."/>
            <person name="Scott J.A."/>
            <person name="Spatafora J.W."/>
            <person name="Turgeon B.G."/>
            <person name="de Wit P.J.G.M."/>
            <person name="Zhong S."/>
            <person name="Goodwin S.B."/>
            <person name="Grigoriev I.V."/>
        </authorList>
    </citation>
    <scope>NUCLEOTIDE SEQUENCE [LARGE SCALE GENOMIC DNA]</scope>
    <source>
        <strain evidence="2">ND90Pr / ATCC 201652</strain>
    </source>
</reference>
<dbReference type="HOGENOM" id="CLU_2061313_0_0_1"/>
<evidence type="ECO:0000313" key="1">
    <source>
        <dbReference type="EMBL" id="EMD64171.1"/>
    </source>
</evidence>
<dbReference type="Proteomes" id="UP000016934">
    <property type="component" value="Unassembled WGS sequence"/>
</dbReference>
<sequence length="119" mass="13401">MPLMFAACKRPVWLSLLCLRRRRRLLCLQVEPEWVPNSGTLDARALPTILPPFAHGARRSAFLCTRPSSIDSHPVYDALLLYPTRPLLLTAHHLHPRFSARLSVSCVTCSCPLKAAKLF</sequence>
<keyword evidence="2" id="KW-1185">Reference proteome</keyword>
<protein>
    <submittedName>
        <fullName evidence="1">Uncharacterized protein</fullName>
    </submittedName>
</protein>
<reference evidence="2" key="2">
    <citation type="journal article" date="2013" name="PLoS Genet.">
        <title>Comparative genome structure, secondary metabolite, and effector coding capacity across Cochliobolus pathogens.</title>
        <authorList>
            <person name="Condon B.J."/>
            <person name="Leng Y."/>
            <person name="Wu D."/>
            <person name="Bushley K.E."/>
            <person name="Ohm R.A."/>
            <person name="Otillar R."/>
            <person name="Martin J."/>
            <person name="Schackwitz W."/>
            <person name="Grimwood J."/>
            <person name="MohdZainudin N."/>
            <person name="Xue C."/>
            <person name="Wang R."/>
            <person name="Manning V.A."/>
            <person name="Dhillon B."/>
            <person name="Tu Z.J."/>
            <person name="Steffenson B.J."/>
            <person name="Salamov A."/>
            <person name="Sun H."/>
            <person name="Lowry S."/>
            <person name="LaButti K."/>
            <person name="Han J."/>
            <person name="Copeland A."/>
            <person name="Lindquist E."/>
            <person name="Barry K."/>
            <person name="Schmutz J."/>
            <person name="Baker S.E."/>
            <person name="Ciuffetti L.M."/>
            <person name="Grigoriev I.V."/>
            <person name="Zhong S."/>
            <person name="Turgeon B.G."/>
        </authorList>
    </citation>
    <scope>NUCLEOTIDE SEQUENCE [LARGE SCALE GENOMIC DNA]</scope>
    <source>
        <strain evidence="2">ND90Pr / ATCC 201652</strain>
    </source>
</reference>
<gene>
    <name evidence="1" type="ORF">COCSADRAFT_322083</name>
</gene>
<accession>M2T4K0</accession>
<evidence type="ECO:0000313" key="2">
    <source>
        <dbReference type="Proteomes" id="UP000016934"/>
    </source>
</evidence>
<dbReference type="OrthoDB" id="10433184at2759"/>
<dbReference type="GeneID" id="19136682"/>
<name>M2T4K0_COCSN</name>
<proteinExistence type="predicted"/>
<organism evidence="1 2">
    <name type="scientific">Cochliobolus sativus (strain ND90Pr / ATCC 201652)</name>
    <name type="common">Common root rot and spot blotch fungus</name>
    <name type="synonym">Bipolaris sorokiniana</name>
    <dbReference type="NCBI Taxonomy" id="665912"/>
    <lineage>
        <taxon>Eukaryota</taxon>
        <taxon>Fungi</taxon>
        <taxon>Dikarya</taxon>
        <taxon>Ascomycota</taxon>
        <taxon>Pezizomycotina</taxon>
        <taxon>Dothideomycetes</taxon>
        <taxon>Pleosporomycetidae</taxon>
        <taxon>Pleosporales</taxon>
        <taxon>Pleosporineae</taxon>
        <taxon>Pleosporaceae</taxon>
        <taxon>Bipolaris</taxon>
    </lineage>
</organism>
<dbReference type="AlphaFoldDB" id="M2T4K0"/>
<dbReference type="KEGG" id="bsc:COCSADRAFT_322083"/>